<comment type="caution">
    <text evidence="4">The sequence shown here is derived from an EMBL/GenBank/DDBJ whole genome shotgun (WGS) entry which is preliminary data.</text>
</comment>
<dbReference type="Pfam" id="PF00196">
    <property type="entry name" value="GerE"/>
    <property type="match status" value="1"/>
</dbReference>
<dbReference type="GO" id="GO:0006355">
    <property type="term" value="P:regulation of DNA-templated transcription"/>
    <property type="evidence" value="ECO:0007669"/>
    <property type="project" value="InterPro"/>
</dbReference>
<keyword evidence="2" id="KW-0067">ATP-binding</keyword>
<dbReference type="GO" id="GO:0003677">
    <property type="term" value="F:DNA binding"/>
    <property type="evidence" value="ECO:0007669"/>
    <property type="project" value="InterPro"/>
</dbReference>
<protein>
    <submittedName>
        <fullName evidence="4">AAA family ATPase</fullName>
    </submittedName>
</protein>
<keyword evidence="5" id="KW-1185">Reference proteome</keyword>
<proteinExistence type="predicted"/>
<dbReference type="SMART" id="SM00421">
    <property type="entry name" value="HTH_LUXR"/>
    <property type="match status" value="1"/>
</dbReference>
<dbReference type="Gene3D" id="1.10.10.10">
    <property type="entry name" value="Winged helix-like DNA-binding domain superfamily/Winged helix DNA-binding domain"/>
    <property type="match status" value="1"/>
</dbReference>
<dbReference type="Gene3D" id="1.25.40.10">
    <property type="entry name" value="Tetratricopeptide repeat domain"/>
    <property type="match status" value="1"/>
</dbReference>
<accession>A0A7C9N4U9</accession>
<evidence type="ECO:0000256" key="2">
    <source>
        <dbReference type="ARBA" id="ARBA00022840"/>
    </source>
</evidence>
<dbReference type="InterPro" id="IPR036388">
    <property type="entry name" value="WH-like_DNA-bd_sf"/>
</dbReference>
<dbReference type="SUPFAM" id="SSF48452">
    <property type="entry name" value="TPR-like"/>
    <property type="match status" value="1"/>
</dbReference>
<evidence type="ECO:0000259" key="3">
    <source>
        <dbReference type="PROSITE" id="PS50043"/>
    </source>
</evidence>
<sequence length="929" mass="97952">MTALRSAVAATVGGAGGFQIVTANTGVGKTLLLREARRLAVDAGLRVLSARGSPLERDYSFGIVRQLFEPFLAAAEPARRDSWLAGAALEARNVLGQDSADRPVPGDFALLYGLFWLTSNICGDGPLALIIDDLHWADESSLRFLAFLQPRLEDLNLLVVIGMRPNDPQAATHLLSIITSDQVSHVLRPAPLTAEGVAAVLTDVFDRSPDPAFTEACHAATGGNPLLVRELSRALSAEDVPPSADSADRVVGIGSRAVAQRVAVELGRLSPDHTQVAEAIAVLGAHANVVEVCRLTGLDAEDVVTAVAGLRHADIIQHGPGVLGGTYEFVHPLIRTSVYEEMDGGRRIASHAVAAHSLIEAGARAEEIAAHLLHLSPPSAAHVGVLRRAAEQALARGTPEAAHTYLQHALTAPLSEHDRLPLLSAAAHASARFDLTAAIGHQETAFTLTDDPLARVEAALSLGLVKLWEGRVHEAVTLLTATIGALPPEEDDLHRGLEAVLLGVPLVAVGQQGILARRGRLRGLPPIGTLHAAMLDAMLAMADGYDGDPGALAFARRALASPSLQQTAAGDLSMALGAYFTVNLHDLDEGVAVSDSLLRGARGTSLTLGSAHLYRSMVRLRRGELSEAEADLAMSLDVQKIARMGISVPLATGLYGELLVEQGRLQEAEAVLAPAANVDPMSAVGVYFMPLLAQAALWRARGKPELALRAALGAGERFESHGGRNPALNAWRSEAALGLHALGRTGEALEHAREEVALAQRWGAPFAIGRALRVTALLTEGPESVTLFKDSREVLLRSSSRLELAKTEIALGAALRRAGSPGEARSHLTTGLDLAARCEAAPLAEQARTELHALGARPRRTAVTGPQSLTPRELRTAALAAQGLTNREIAQRLFVTNKTVEVHLSSAYRKLGIARRDQLGGLLPGNALA</sequence>
<dbReference type="GO" id="GO:0005737">
    <property type="term" value="C:cytoplasm"/>
    <property type="evidence" value="ECO:0007669"/>
    <property type="project" value="TreeGrafter"/>
</dbReference>
<dbReference type="InterPro" id="IPR016032">
    <property type="entry name" value="Sig_transdc_resp-reg_C-effctor"/>
</dbReference>
<evidence type="ECO:0000313" key="4">
    <source>
        <dbReference type="EMBL" id="NAS25949.1"/>
    </source>
</evidence>
<organism evidence="4 5">
    <name type="scientific">Herbidospora solisilvae</name>
    <dbReference type="NCBI Taxonomy" id="2696284"/>
    <lineage>
        <taxon>Bacteria</taxon>
        <taxon>Bacillati</taxon>
        <taxon>Actinomycetota</taxon>
        <taxon>Actinomycetes</taxon>
        <taxon>Streptosporangiales</taxon>
        <taxon>Streptosporangiaceae</taxon>
        <taxon>Herbidospora</taxon>
    </lineage>
</organism>
<dbReference type="CDD" id="cd06170">
    <property type="entry name" value="LuxR_C_like"/>
    <property type="match status" value="1"/>
</dbReference>
<dbReference type="Proteomes" id="UP000479526">
    <property type="component" value="Unassembled WGS sequence"/>
</dbReference>
<dbReference type="SUPFAM" id="SSF52540">
    <property type="entry name" value="P-loop containing nucleoside triphosphate hydrolases"/>
    <property type="match status" value="1"/>
</dbReference>
<dbReference type="EMBL" id="WXEW01000009">
    <property type="protein sequence ID" value="NAS25949.1"/>
    <property type="molecule type" value="Genomic_DNA"/>
</dbReference>
<name>A0A7C9N4U9_9ACTN</name>
<dbReference type="PRINTS" id="PR00038">
    <property type="entry name" value="HTHLUXR"/>
</dbReference>
<feature type="domain" description="HTH luxR-type" evidence="3">
    <location>
        <begin position="862"/>
        <end position="927"/>
    </location>
</feature>
<dbReference type="GO" id="GO:0004016">
    <property type="term" value="F:adenylate cyclase activity"/>
    <property type="evidence" value="ECO:0007669"/>
    <property type="project" value="TreeGrafter"/>
</dbReference>
<dbReference type="AlphaFoldDB" id="A0A7C9N4U9"/>
<dbReference type="InterPro" id="IPR011990">
    <property type="entry name" value="TPR-like_helical_dom_sf"/>
</dbReference>
<dbReference type="InterPro" id="IPR000792">
    <property type="entry name" value="Tscrpt_reg_LuxR_C"/>
</dbReference>
<reference evidence="4 5" key="1">
    <citation type="submission" date="2020-01" db="EMBL/GenBank/DDBJ databases">
        <title>Herbidospora sp. NEAU-GS84 nov., a novel actinomycete isolated from soil.</title>
        <authorList>
            <person name="Han L."/>
        </authorList>
    </citation>
    <scope>NUCLEOTIDE SEQUENCE [LARGE SCALE GENOMIC DNA]</scope>
    <source>
        <strain evidence="4 5">NEAU-GS84</strain>
    </source>
</reference>
<dbReference type="SUPFAM" id="SSF46894">
    <property type="entry name" value="C-terminal effector domain of the bipartite response regulators"/>
    <property type="match status" value="1"/>
</dbReference>
<gene>
    <name evidence="4" type="ORF">GT755_30265</name>
</gene>
<dbReference type="GO" id="GO:0005524">
    <property type="term" value="F:ATP binding"/>
    <property type="evidence" value="ECO:0007669"/>
    <property type="project" value="UniProtKB-KW"/>
</dbReference>
<dbReference type="InterPro" id="IPR027417">
    <property type="entry name" value="P-loop_NTPase"/>
</dbReference>
<dbReference type="InterPro" id="IPR041664">
    <property type="entry name" value="AAA_16"/>
</dbReference>
<dbReference type="PROSITE" id="PS00622">
    <property type="entry name" value="HTH_LUXR_1"/>
    <property type="match status" value="1"/>
</dbReference>
<keyword evidence="1" id="KW-0547">Nucleotide-binding</keyword>
<dbReference type="PANTHER" id="PTHR16305">
    <property type="entry name" value="TESTICULAR SOLUBLE ADENYLYL CYCLASE"/>
    <property type="match status" value="1"/>
</dbReference>
<dbReference type="PANTHER" id="PTHR16305:SF35">
    <property type="entry name" value="TRANSCRIPTIONAL ACTIVATOR DOMAIN"/>
    <property type="match status" value="1"/>
</dbReference>
<dbReference type="Pfam" id="PF13191">
    <property type="entry name" value="AAA_16"/>
    <property type="match status" value="1"/>
</dbReference>
<evidence type="ECO:0000313" key="5">
    <source>
        <dbReference type="Proteomes" id="UP000479526"/>
    </source>
</evidence>
<evidence type="ECO:0000256" key="1">
    <source>
        <dbReference type="ARBA" id="ARBA00022741"/>
    </source>
</evidence>
<dbReference type="PROSITE" id="PS50043">
    <property type="entry name" value="HTH_LUXR_2"/>
    <property type="match status" value="1"/>
</dbReference>